<dbReference type="CDD" id="cd23992">
    <property type="entry name" value="PBP_GOBP"/>
    <property type="match status" value="1"/>
</dbReference>
<evidence type="ECO:0000313" key="7">
    <source>
        <dbReference type="Proteomes" id="UP000639338"/>
    </source>
</evidence>
<dbReference type="Pfam" id="PF01395">
    <property type="entry name" value="PBP_GOBP"/>
    <property type="match status" value="1"/>
</dbReference>
<dbReference type="SMART" id="SM00708">
    <property type="entry name" value="PhBP"/>
    <property type="match status" value="1"/>
</dbReference>
<protein>
    <recommendedName>
        <fullName evidence="8">Odorant-binding protein</fullName>
    </recommendedName>
</protein>
<organism evidence="6 7">
    <name type="scientific">Aphidius gifuensis</name>
    <name type="common">Parasitoid wasp</name>
    <dbReference type="NCBI Taxonomy" id="684658"/>
    <lineage>
        <taxon>Eukaryota</taxon>
        <taxon>Metazoa</taxon>
        <taxon>Ecdysozoa</taxon>
        <taxon>Arthropoda</taxon>
        <taxon>Hexapoda</taxon>
        <taxon>Insecta</taxon>
        <taxon>Pterygota</taxon>
        <taxon>Neoptera</taxon>
        <taxon>Endopterygota</taxon>
        <taxon>Hymenoptera</taxon>
        <taxon>Apocrita</taxon>
        <taxon>Ichneumonoidea</taxon>
        <taxon>Braconidae</taxon>
        <taxon>Aphidiinae</taxon>
        <taxon>Aphidius</taxon>
    </lineage>
</organism>
<dbReference type="OrthoDB" id="7665616at2759"/>
<dbReference type="GO" id="GO:0005615">
    <property type="term" value="C:extracellular space"/>
    <property type="evidence" value="ECO:0007669"/>
    <property type="project" value="TreeGrafter"/>
</dbReference>
<dbReference type="AlphaFoldDB" id="A0A834Y4B8"/>
<evidence type="ECO:0000256" key="2">
    <source>
        <dbReference type="ARBA" id="ARBA00008098"/>
    </source>
</evidence>
<dbReference type="InterPro" id="IPR036728">
    <property type="entry name" value="PBP_GOBP_sf"/>
</dbReference>
<evidence type="ECO:0000256" key="3">
    <source>
        <dbReference type="ARBA" id="ARBA00022525"/>
    </source>
</evidence>
<dbReference type="GO" id="GO:0005549">
    <property type="term" value="F:odorant binding"/>
    <property type="evidence" value="ECO:0007669"/>
    <property type="project" value="InterPro"/>
</dbReference>
<dbReference type="InterPro" id="IPR006170">
    <property type="entry name" value="PBP/GOBP"/>
</dbReference>
<keyword evidence="7" id="KW-1185">Reference proteome</keyword>
<dbReference type="PANTHER" id="PTHR11857">
    <property type="entry name" value="ODORANT BINDING PROTEIN-RELATED"/>
    <property type="match status" value="1"/>
</dbReference>
<evidence type="ECO:0000313" key="6">
    <source>
        <dbReference type="EMBL" id="KAF7997836.1"/>
    </source>
</evidence>
<dbReference type="GO" id="GO:0007608">
    <property type="term" value="P:sensory perception of smell"/>
    <property type="evidence" value="ECO:0007669"/>
    <property type="project" value="TreeGrafter"/>
</dbReference>
<dbReference type="PANTHER" id="PTHR11857:SF43">
    <property type="entry name" value="GEO07291P1-RELATED"/>
    <property type="match status" value="1"/>
</dbReference>
<comment type="subcellular location">
    <subcellularLocation>
        <location evidence="1">Secreted</location>
    </subcellularLocation>
</comment>
<accession>A0A834Y4B8</accession>
<feature type="chain" id="PRO_5032757966" description="Odorant-binding protein" evidence="5">
    <location>
        <begin position="20"/>
        <end position="137"/>
    </location>
</feature>
<dbReference type="SUPFAM" id="SSF47565">
    <property type="entry name" value="Insect pheromone/odorant-binding proteins"/>
    <property type="match status" value="1"/>
</dbReference>
<evidence type="ECO:0000256" key="4">
    <source>
        <dbReference type="ARBA" id="ARBA00022729"/>
    </source>
</evidence>
<feature type="signal peptide" evidence="5">
    <location>
        <begin position="1"/>
        <end position="19"/>
    </location>
</feature>
<comment type="similarity">
    <text evidence="2">Belongs to the PBP/GOBP family.</text>
</comment>
<sequence length="137" mass="15167">MKFIFLFLTFAILVYNVKAQTAAGLIRLQAANRLCRQQNGIDRSLINRARQGEFIDNNPKFDCYVGCLLQQLGLTYDDGSLDVNTAVNMVPLTSPSHDQIVNAMSTCGNQRGNDKCSTAHLLYSCMHQNNIPVQALG</sequence>
<gene>
    <name evidence="6" type="ORF">HCN44_009234</name>
</gene>
<dbReference type="EMBL" id="JACMRX010000001">
    <property type="protein sequence ID" value="KAF7997836.1"/>
    <property type="molecule type" value="Genomic_DNA"/>
</dbReference>
<keyword evidence="4 5" id="KW-0732">Signal</keyword>
<comment type="caution">
    <text evidence="6">The sequence shown here is derived from an EMBL/GenBank/DDBJ whole genome shotgun (WGS) entry which is preliminary data.</text>
</comment>
<proteinExistence type="inferred from homology"/>
<dbReference type="Proteomes" id="UP000639338">
    <property type="component" value="Unassembled WGS sequence"/>
</dbReference>
<reference evidence="6 7" key="1">
    <citation type="submission" date="2020-08" db="EMBL/GenBank/DDBJ databases">
        <title>Aphidius gifuensis genome sequencing and assembly.</title>
        <authorList>
            <person name="Du Z."/>
        </authorList>
    </citation>
    <scope>NUCLEOTIDE SEQUENCE [LARGE SCALE GENOMIC DNA]</scope>
    <source>
        <strain evidence="6">YNYX2018</strain>
        <tissue evidence="6">Adults</tissue>
    </source>
</reference>
<keyword evidence="3" id="KW-0964">Secreted</keyword>
<evidence type="ECO:0008006" key="8">
    <source>
        <dbReference type="Google" id="ProtNLM"/>
    </source>
</evidence>
<evidence type="ECO:0000256" key="1">
    <source>
        <dbReference type="ARBA" id="ARBA00004613"/>
    </source>
</evidence>
<evidence type="ECO:0000256" key="5">
    <source>
        <dbReference type="SAM" id="SignalP"/>
    </source>
</evidence>
<dbReference type="Gene3D" id="1.10.238.20">
    <property type="entry name" value="Pheromone/general odorant binding protein domain"/>
    <property type="match status" value="1"/>
</dbReference>
<name>A0A834Y4B8_APHGI</name>